<dbReference type="STRING" id="121821.GCA_001870675_02387"/>
<keyword evidence="3 6" id="KW-0732">Signal</keyword>
<comment type="subcellular location">
    <subcellularLocation>
        <location evidence="1">Cell outer membrane</location>
    </subcellularLocation>
</comment>
<feature type="chain" id="PRO_5015954394" evidence="6">
    <location>
        <begin position="25"/>
        <end position="256"/>
    </location>
</feature>
<gene>
    <name evidence="7" type="ORF">LY56_00315</name>
</gene>
<dbReference type="OrthoDB" id="5462484at2"/>
<dbReference type="AlphaFoldDB" id="A0A2W7RBT8"/>
<comment type="similarity">
    <text evidence="2">Belongs to the MipA/OmpV family.</text>
</comment>
<feature type="signal peptide" evidence="6">
    <location>
        <begin position="1"/>
        <end position="24"/>
    </location>
</feature>
<dbReference type="PANTHER" id="PTHR38776">
    <property type="entry name" value="MLTA-INTERACTING PROTEIN-RELATED"/>
    <property type="match status" value="1"/>
</dbReference>
<evidence type="ECO:0000313" key="8">
    <source>
        <dbReference type="Proteomes" id="UP000249364"/>
    </source>
</evidence>
<protein>
    <submittedName>
        <fullName evidence="7">Outer membrane protein</fullName>
    </submittedName>
</protein>
<comment type="caution">
    <text evidence="7">The sequence shown here is derived from an EMBL/GenBank/DDBJ whole genome shotgun (WGS) entry which is preliminary data.</text>
</comment>
<keyword evidence="8" id="KW-1185">Reference proteome</keyword>
<reference evidence="7 8" key="1">
    <citation type="submission" date="2018-06" db="EMBL/GenBank/DDBJ databases">
        <title>Genomic Encyclopedia of Archaeal and Bacterial Type Strains, Phase II (KMG-II): from individual species to whole genera.</title>
        <authorList>
            <person name="Goeker M."/>
        </authorList>
    </citation>
    <scope>NUCLEOTIDE SEQUENCE [LARGE SCALE GENOMIC DNA]</scope>
    <source>
        <strain evidence="7 8">DSM 13087</strain>
    </source>
</reference>
<dbReference type="RefSeq" id="WP_071469048.1">
    <property type="nucleotide sequence ID" value="NZ_MEHT01000009.1"/>
</dbReference>
<name>A0A2W7RBT8_9RHOB</name>
<evidence type="ECO:0000256" key="4">
    <source>
        <dbReference type="ARBA" id="ARBA00023136"/>
    </source>
</evidence>
<evidence type="ECO:0000256" key="2">
    <source>
        <dbReference type="ARBA" id="ARBA00005722"/>
    </source>
</evidence>
<sequence length="256" mass="27301">MKHRLCAISTGILAAALLSQPVLAQDRALSFSVTGGAGVAPSYFGADDYTISPTGSLGFTGLRFGAVQLGDPDGPARFVPGTRLRGAFRYISKREGKDELAGLNDVDAALEIGLGLHHSAEWWEVYGDLRYGVIGHKAFAGEIGTNLIYRSETGLVLYGGPRAEFGDARFMRTYFGVTGAETGPSFPTAYTPSGGLYSVGAELGGYQPLNADWGVTGRLRYDRLQGDAADSPIVQQGSRNQISAQIGLTRHFNLRF</sequence>
<evidence type="ECO:0000256" key="1">
    <source>
        <dbReference type="ARBA" id="ARBA00004442"/>
    </source>
</evidence>
<dbReference type="EMBL" id="QKZQ01000001">
    <property type="protein sequence ID" value="PZX48165.1"/>
    <property type="molecule type" value="Genomic_DNA"/>
</dbReference>
<keyword evidence="4" id="KW-0472">Membrane</keyword>
<proteinExistence type="inferred from homology"/>
<dbReference type="GO" id="GO:0009279">
    <property type="term" value="C:cell outer membrane"/>
    <property type="evidence" value="ECO:0007669"/>
    <property type="project" value="UniProtKB-SubCell"/>
</dbReference>
<evidence type="ECO:0000313" key="7">
    <source>
        <dbReference type="EMBL" id="PZX48165.1"/>
    </source>
</evidence>
<dbReference type="Proteomes" id="UP000249364">
    <property type="component" value="Unassembled WGS sequence"/>
</dbReference>
<accession>A0A2W7RBT8</accession>
<evidence type="ECO:0000256" key="3">
    <source>
        <dbReference type="ARBA" id="ARBA00022729"/>
    </source>
</evidence>
<dbReference type="Pfam" id="PF06629">
    <property type="entry name" value="MipA"/>
    <property type="match status" value="1"/>
</dbReference>
<organism evidence="7 8">
    <name type="scientific">Roseinatronobacter thiooxidans</name>
    <dbReference type="NCBI Taxonomy" id="121821"/>
    <lineage>
        <taxon>Bacteria</taxon>
        <taxon>Pseudomonadati</taxon>
        <taxon>Pseudomonadota</taxon>
        <taxon>Alphaproteobacteria</taxon>
        <taxon>Rhodobacterales</taxon>
        <taxon>Paracoccaceae</taxon>
        <taxon>Roseinatronobacter</taxon>
    </lineage>
</organism>
<evidence type="ECO:0000256" key="5">
    <source>
        <dbReference type="ARBA" id="ARBA00023237"/>
    </source>
</evidence>
<dbReference type="InterPro" id="IPR010583">
    <property type="entry name" value="MipA"/>
</dbReference>
<evidence type="ECO:0000256" key="6">
    <source>
        <dbReference type="SAM" id="SignalP"/>
    </source>
</evidence>
<dbReference type="PANTHER" id="PTHR38776:SF1">
    <property type="entry name" value="MLTA-INTERACTING PROTEIN-RELATED"/>
    <property type="match status" value="1"/>
</dbReference>
<keyword evidence="5" id="KW-0998">Cell outer membrane</keyword>